<name>A0AAV3R0R0_LITER</name>
<proteinExistence type="predicted"/>
<dbReference type="AlphaFoldDB" id="A0AAV3R0R0"/>
<gene>
    <name evidence="3" type="ORF">LIER_23683</name>
</gene>
<dbReference type="Pfam" id="PF04043">
    <property type="entry name" value="PMEI"/>
    <property type="match status" value="1"/>
</dbReference>
<accession>A0AAV3R0R0</accession>
<feature type="transmembrane region" description="Helical" evidence="1">
    <location>
        <begin position="29"/>
        <end position="53"/>
    </location>
</feature>
<dbReference type="Gene3D" id="1.20.140.40">
    <property type="entry name" value="Invertase/pectin methylesterase inhibitor family protein"/>
    <property type="match status" value="1"/>
</dbReference>
<dbReference type="InterPro" id="IPR006501">
    <property type="entry name" value="Pectinesterase_inhib_dom"/>
</dbReference>
<feature type="transmembrane region" description="Helical" evidence="1">
    <location>
        <begin position="266"/>
        <end position="290"/>
    </location>
</feature>
<dbReference type="SMART" id="SM00856">
    <property type="entry name" value="PMEI"/>
    <property type="match status" value="1"/>
</dbReference>
<reference evidence="3 4" key="1">
    <citation type="submission" date="2024-01" db="EMBL/GenBank/DDBJ databases">
        <title>The complete chloroplast genome sequence of Lithospermum erythrorhizon: insights into the phylogenetic relationship among Boraginaceae species and the maternal lineages of purple gromwells.</title>
        <authorList>
            <person name="Okada T."/>
            <person name="Watanabe K."/>
        </authorList>
    </citation>
    <scope>NUCLEOTIDE SEQUENCE [LARGE SCALE GENOMIC DNA]</scope>
</reference>
<dbReference type="EMBL" id="BAABME010006721">
    <property type="protein sequence ID" value="GAA0169136.1"/>
    <property type="molecule type" value="Genomic_DNA"/>
</dbReference>
<keyword evidence="4" id="KW-1185">Reference proteome</keyword>
<keyword evidence="1" id="KW-0812">Transmembrane</keyword>
<evidence type="ECO:0000259" key="2">
    <source>
        <dbReference type="SMART" id="SM00856"/>
    </source>
</evidence>
<feature type="domain" description="Pectinesterase inhibitor" evidence="2">
    <location>
        <begin position="65"/>
        <end position="243"/>
    </location>
</feature>
<sequence>MEVSNSFKLGSQEILISQDQSSSRFAKKLTFFVSLIILFTFIMGSIVSVFSIMKHNVESQSLSANPTKAIQSVCHLFSYGYFEFYDTSNSKDSNSGPRHYSDLCIKSITSLHSQHNYSNKINPSMIFHLSLQVSISQIKNLQNEPNLEEGCKKLIIESESQLNKSLTLMGVDPDYSILRDWKLVNDMSSWINNATVDLETCLVGLKEKKFGRIMELNKVELKIKRTKEYLEHSLEILGNVDYIYEMFYPPIGSVWGIDFLWSGDTFLSVTLFSIPYLVLIFLFGVLLRLYRGN</sequence>
<evidence type="ECO:0000313" key="4">
    <source>
        <dbReference type="Proteomes" id="UP001454036"/>
    </source>
</evidence>
<dbReference type="Proteomes" id="UP001454036">
    <property type="component" value="Unassembled WGS sequence"/>
</dbReference>
<keyword evidence="1" id="KW-1133">Transmembrane helix</keyword>
<dbReference type="InterPro" id="IPR035513">
    <property type="entry name" value="Invertase/methylesterase_inhib"/>
</dbReference>
<keyword evidence="1" id="KW-0472">Membrane</keyword>
<protein>
    <recommendedName>
        <fullName evidence="2">Pectinesterase inhibitor domain-containing protein</fullName>
    </recommendedName>
</protein>
<comment type="caution">
    <text evidence="3">The sequence shown here is derived from an EMBL/GenBank/DDBJ whole genome shotgun (WGS) entry which is preliminary data.</text>
</comment>
<dbReference type="SUPFAM" id="SSF101148">
    <property type="entry name" value="Plant invertase/pectin methylesterase inhibitor"/>
    <property type="match status" value="1"/>
</dbReference>
<organism evidence="3 4">
    <name type="scientific">Lithospermum erythrorhizon</name>
    <name type="common">Purple gromwell</name>
    <name type="synonym">Lithospermum officinale var. erythrorhizon</name>
    <dbReference type="NCBI Taxonomy" id="34254"/>
    <lineage>
        <taxon>Eukaryota</taxon>
        <taxon>Viridiplantae</taxon>
        <taxon>Streptophyta</taxon>
        <taxon>Embryophyta</taxon>
        <taxon>Tracheophyta</taxon>
        <taxon>Spermatophyta</taxon>
        <taxon>Magnoliopsida</taxon>
        <taxon>eudicotyledons</taxon>
        <taxon>Gunneridae</taxon>
        <taxon>Pentapetalae</taxon>
        <taxon>asterids</taxon>
        <taxon>lamiids</taxon>
        <taxon>Boraginales</taxon>
        <taxon>Boraginaceae</taxon>
        <taxon>Boraginoideae</taxon>
        <taxon>Lithospermeae</taxon>
        <taxon>Lithospermum</taxon>
    </lineage>
</organism>
<evidence type="ECO:0000256" key="1">
    <source>
        <dbReference type="SAM" id="Phobius"/>
    </source>
</evidence>
<dbReference type="GO" id="GO:0004857">
    <property type="term" value="F:enzyme inhibitor activity"/>
    <property type="evidence" value="ECO:0007669"/>
    <property type="project" value="InterPro"/>
</dbReference>
<evidence type="ECO:0000313" key="3">
    <source>
        <dbReference type="EMBL" id="GAA0169136.1"/>
    </source>
</evidence>